<dbReference type="InterPro" id="IPR021312">
    <property type="entry name" value="DUF2889"/>
</dbReference>
<evidence type="ECO:0000313" key="2">
    <source>
        <dbReference type="Proteomes" id="UP001150830"/>
    </source>
</evidence>
<accession>A0A9X3ENH4</accession>
<gene>
    <name evidence="1" type="ORF">OUO13_19550</name>
</gene>
<dbReference type="EMBL" id="JAPNOA010000059">
    <property type="protein sequence ID" value="MCY0967381.1"/>
    <property type="molecule type" value="Genomic_DNA"/>
</dbReference>
<sequence length="180" mass="20080">MNEVKRTPLHRRNIDVQGYLRDDGLWEVEGVLRDTKSYEMDLIDKGRIPVGDALHHMTLTLTVNEQLQIVDARAGMHATPYQDCPAASQQYAALIGLQIRSGWMDDAKKAIGRATGCTHLTEMLPVLATAAIQTIRGYHLNFTPGFSNGDREKVMLNTCYGFRVGGRAQNLLWPEKPTGD</sequence>
<organism evidence="1 2">
    <name type="scientific">Parathalassolituus penaei</name>
    <dbReference type="NCBI Taxonomy" id="2997323"/>
    <lineage>
        <taxon>Bacteria</taxon>
        <taxon>Pseudomonadati</taxon>
        <taxon>Pseudomonadota</taxon>
        <taxon>Gammaproteobacteria</taxon>
        <taxon>Oceanospirillales</taxon>
        <taxon>Oceanospirillaceae</taxon>
        <taxon>Parathalassolituus</taxon>
    </lineage>
</organism>
<dbReference type="Proteomes" id="UP001150830">
    <property type="component" value="Unassembled WGS sequence"/>
</dbReference>
<proteinExistence type="predicted"/>
<name>A0A9X3ENH4_9GAMM</name>
<keyword evidence="2" id="KW-1185">Reference proteome</keyword>
<reference evidence="1" key="1">
    <citation type="submission" date="2022-11" db="EMBL/GenBank/DDBJ databases">
        <title>Parathalassolutuus dongxingensis gen. nov., sp. nov., a novel member of family Oceanospirillaceae isolated from a coastal shrimp pond in Guangxi, China.</title>
        <authorList>
            <person name="Chen H."/>
        </authorList>
    </citation>
    <scope>NUCLEOTIDE SEQUENCE</scope>
    <source>
        <strain evidence="1">G-43</strain>
    </source>
</reference>
<comment type="caution">
    <text evidence="1">The sequence shown here is derived from an EMBL/GenBank/DDBJ whole genome shotgun (WGS) entry which is preliminary data.</text>
</comment>
<evidence type="ECO:0000313" key="1">
    <source>
        <dbReference type="EMBL" id="MCY0967381.1"/>
    </source>
</evidence>
<dbReference type="AlphaFoldDB" id="A0A9X3ENH4"/>
<protein>
    <submittedName>
        <fullName evidence="1">DUF2889 domain-containing protein</fullName>
    </submittedName>
</protein>
<dbReference type="RefSeq" id="WP_283175580.1">
    <property type="nucleotide sequence ID" value="NZ_JAPNOA010000059.1"/>
</dbReference>
<dbReference type="Pfam" id="PF11136">
    <property type="entry name" value="DUF2889"/>
    <property type="match status" value="1"/>
</dbReference>